<gene>
    <name evidence="1" type="ORF">SAMN05443094_10178</name>
</gene>
<proteinExistence type="predicted"/>
<sequence length="51" mass="5433">MVLFSLLQNETLNFGSIDNKGGSGRPMANGSANGFGTNTTGKMYRILKPIL</sequence>
<organism evidence="1 2">
    <name type="scientific">Domibacillus enclensis</name>
    <dbReference type="NCBI Taxonomy" id="1017273"/>
    <lineage>
        <taxon>Bacteria</taxon>
        <taxon>Bacillati</taxon>
        <taxon>Bacillota</taxon>
        <taxon>Bacilli</taxon>
        <taxon>Bacillales</taxon>
        <taxon>Bacillaceae</taxon>
        <taxon>Domibacillus</taxon>
    </lineage>
</organism>
<dbReference type="STRING" id="1017273.SAMN05443094_10178"/>
<evidence type="ECO:0000313" key="2">
    <source>
        <dbReference type="Proteomes" id="UP000186385"/>
    </source>
</evidence>
<dbReference type="AlphaFoldDB" id="A0A1N6NAJ3"/>
<dbReference type="EMBL" id="FTLX01000001">
    <property type="protein sequence ID" value="SIP89047.1"/>
    <property type="molecule type" value="Genomic_DNA"/>
</dbReference>
<protein>
    <submittedName>
        <fullName evidence="1">Uncharacterized protein</fullName>
    </submittedName>
</protein>
<dbReference type="Proteomes" id="UP000186385">
    <property type="component" value="Unassembled WGS sequence"/>
</dbReference>
<reference evidence="1 2" key="1">
    <citation type="submission" date="2017-01" db="EMBL/GenBank/DDBJ databases">
        <authorList>
            <person name="Mah S.A."/>
            <person name="Swanson W.J."/>
            <person name="Moy G.W."/>
            <person name="Vacquier V.D."/>
        </authorList>
    </citation>
    <scope>NUCLEOTIDE SEQUENCE [LARGE SCALE GENOMIC DNA]</scope>
    <source>
        <strain evidence="1 2">NIO-1016</strain>
    </source>
</reference>
<evidence type="ECO:0000313" key="1">
    <source>
        <dbReference type="EMBL" id="SIP89047.1"/>
    </source>
</evidence>
<name>A0A1N6NAJ3_9BACI</name>
<accession>A0A1N6NAJ3</accession>